<keyword evidence="2" id="KW-0812">Transmembrane</keyword>
<accession>A0AAD5LWY7</accession>
<proteinExistence type="predicted"/>
<dbReference type="PANTHER" id="PTHR48081">
    <property type="entry name" value="AB HYDROLASE SUPERFAMILY PROTEIN C4A8.06C"/>
    <property type="match status" value="1"/>
</dbReference>
<keyword evidence="2" id="KW-1133">Transmembrane helix</keyword>
<evidence type="ECO:0000256" key="1">
    <source>
        <dbReference type="ARBA" id="ARBA00022801"/>
    </source>
</evidence>
<sequence>MMTLASPDRTWLFGTVALVIGVSLNVFSSSVATVLIAGTVTVAVQWMLLSPFCRRPHDLPLVLLDILVALVAVVIERLQRGLQPRFPEWTFLFELVRSVCHRLLSRYGANLVRIPENAQHFRSITEIIGKLDGSLSCAAHGTMIERVVVNGLEHIWLRGMRRDEEPNTPRRRLVVLYLHGGGFALFTPQYYVDVCNRIRQAILLAMKTQGDGGSVDGSRLDVEILLANYRKTPEVTYPVPQEDALVMYKYLVTQVQVDPRDIVLMGDSAGGSLVMSTLLRLRAAPSVGMPLAAVLSFPIADFSKDDARGGDCMLPSSFIDASCASLFPGVTEDADPSTWKETTAAYCDLHDLPPVFIQVGSVDVLFRDAQKLFQKAQSDGCSHWVLDLLRASPGSEISSPAKPSIVDRQLAYEHYL</sequence>
<keyword evidence="2" id="KW-0472">Membrane</keyword>
<evidence type="ECO:0000313" key="5">
    <source>
        <dbReference type="Proteomes" id="UP001209570"/>
    </source>
</evidence>
<organism evidence="4 5">
    <name type="scientific">Pythium insidiosum</name>
    <name type="common">Pythiosis disease agent</name>
    <dbReference type="NCBI Taxonomy" id="114742"/>
    <lineage>
        <taxon>Eukaryota</taxon>
        <taxon>Sar</taxon>
        <taxon>Stramenopiles</taxon>
        <taxon>Oomycota</taxon>
        <taxon>Peronosporomycetes</taxon>
        <taxon>Pythiales</taxon>
        <taxon>Pythiaceae</taxon>
        <taxon>Pythium</taxon>
    </lineage>
</organism>
<dbReference type="InterPro" id="IPR029058">
    <property type="entry name" value="AB_hydrolase_fold"/>
</dbReference>
<dbReference type="SUPFAM" id="SSF53474">
    <property type="entry name" value="alpha/beta-Hydrolases"/>
    <property type="match status" value="1"/>
</dbReference>
<gene>
    <name evidence="4" type="ORF">P43SY_004657</name>
</gene>
<name>A0AAD5LWY7_PYTIN</name>
<feature type="transmembrane region" description="Helical" evidence="2">
    <location>
        <begin position="12"/>
        <end position="37"/>
    </location>
</feature>
<dbReference type="Pfam" id="PF07859">
    <property type="entry name" value="Abhydrolase_3"/>
    <property type="match status" value="1"/>
</dbReference>
<reference evidence="4" key="1">
    <citation type="submission" date="2021-12" db="EMBL/GenBank/DDBJ databases">
        <title>Prjna785345.</title>
        <authorList>
            <person name="Rujirawat T."/>
            <person name="Krajaejun T."/>
        </authorList>
    </citation>
    <scope>NUCLEOTIDE SEQUENCE</scope>
    <source>
        <strain evidence="4">Pi057C3</strain>
    </source>
</reference>
<keyword evidence="5" id="KW-1185">Reference proteome</keyword>
<feature type="domain" description="Alpha/beta hydrolase fold-3" evidence="3">
    <location>
        <begin position="219"/>
        <end position="380"/>
    </location>
</feature>
<dbReference type="Gene3D" id="3.40.50.1820">
    <property type="entry name" value="alpha/beta hydrolase"/>
    <property type="match status" value="1"/>
</dbReference>
<dbReference type="Proteomes" id="UP001209570">
    <property type="component" value="Unassembled WGS sequence"/>
</dbReference>
<evidence type="ECO:0000259" key="3">
    <source>
        <dbReference type="Pfam" id="PF07859"/>
    </source>
</evidence>
<keyword evidence="1" id="KW-0378">Hydrolase</keyword>
<dbReference type="EMBL" id="JAKCXM010000363">
    <property type="protein sequence ID" value="KAJ0395105.1"/>
    <property type="molecule type" value="Genomic_DNA"/>
</dbReference>
<dbReference type="GO" id="GO:0016787">
    <property type="term" value="F:hydrolase activity"/>
    <property type="evidence" value="ECO:0007669"/>
    <property type="project" value="UniProtKB-KW"/>
</dbReference>
<evidence type="ECO:0000313" key="4">
    <source>
        <dbReference type="EMBL" id="KAJ0395105.1"/>
    </source>
</evidence>
<protein>
    <recommendedName>
        <fullName evidence="3">Alpha/beta hydrolase fold-3 domain-containing protein</fullName>
    </recommendedName>
</protein>
<dbReference type="InterPro" id="IPR013094">
    <property type="entry name" value="AB_hydrolase_3"/>
</dbReference>
<comment type="caution">
    <text evidence="4">The sequence shown here is derived from an EMBL/GenBank/DDBJ whole genome shotgun (WGS) entry which is preliminary data.</text>
</comment>
<feature type="transmembrane region" description="Helical" evidence="2">
    <location>
        <begin position="174"/>
        <end position="192"/>
    </location>
</feature>
<dbReference type="InterPro" id="IPR050300">
    <property type="entry name" value="GDXG_lipolytic_enzyme"/>
</dbReference>
<evidence type="ECO:0000256" key="2">
    <source>
        <dbReference type="SAM" id="Phobius"/>
    </source>
</evidence>
<feature type="transmembrane region" description="Helical" evidence="2">
    <location>
        <begin position="57"/>
        <end position="75"/>
    </location>
</feature>
<dbReference type="PANTHER" id="PTHR48081:SF8">
    <property type="entry name" value="ALPHA_BETA HYDROLASE FOLD-3 DOMAIN-CONTAINING PROTEIN-RELATED"/>
    <property type="match status" value="1"/>
</dbReference>
<dbReference type="AlphaFoldDB" id="A0AAD5LWY7"/>